<dbReference type="STRING" id="1314778.A0A5C3NWK9"/>
<dbReference type="AlphaFoldDB" id="A0A5C3NWK9"/>
<feature type="chain" id="PRO_5022675785" evidence="1">
    <location>
        <begin position="22"/>
        <end position="259"/>
    </location>
</feature>
<keyword evidence="3" id="KW-0378">Hydrolase</keyword>
<name>A0A5C3NWK9_9APHY</name>
<evidence type="ECO:0000313" key="4">
    <source>
        <dbReference type="Proteomes" id="UP000308197"/>
    </source>
</evidence>
<organism evidence="3 4">
    <name type="scientific">Polyporus arcularius HHB13444</name>
    <dbReference type="NCBI Taxonomy" id="1314778"/>
    <lineage>
        <taxon>Eukaryota</taxon>
        <taxon>Fungi</taxon>
        <taxon>Dikarya</taxon>
        <taxon>Basidiomycota</taxon>
        <taxon>Agaricomycotina</taxon>
        <taxon>Agaricomycetes</taxon>
        <taxon>Polyporales</taxon>
        <taxon>Polyporaceae</taxon>
        <taxon>Polyporus</taxon>
    </lineage>
</organism>
<dbReference type="InterPro" id="IPR053183">
    <property type="entry name" value="ASL1"/>
</dbReference>
<accession>A0A5C3NWK9</accession>
<dbReference type="Gene3D" id="3.20.20.80">
    <property type="entry name" value="Glycosidases"/>
    <property type="match status" value="1"/>
</dbReference>
<dbReference type="InParanoid" id="A0A5C3NWK9"/>
<dbReference type="Pfam" id="PF11790">
    <property type="entry name" value="Glyco_hydro_cc"/>
    <property type="match status" value="1"/>
</dbReference>
<sequence length="259" mass="27488">MFSLAAALVACIAILPSIVGAQKAGLPWTTPNFDISQFLTTGKVTWYYTFGISSVSTSAEFVPMLFGASQAAQWDSSINSVIQNQGVTHVLGFNEPNEASQANLSPQAAAALWQQHIQPLKAQGVLLGSPAPSSSSSGLQWLQQFVQVCTGCTVDFIAIHQFGTSASDVIAAVQEYHDVFPGKPIWVTEWTCADPNSGSGCSASAVASFMQTIQAFFDSQSYVERYAWFGVFAGSSPVQIDLVDSSGHINALGEQYIGA</sequence>
<evidence type="ECO:0000313" key="3">
    <source>
        <dbReference type="EMBL" id="TFK81846.1"/>
    </source>
</evidence>
<dbReference type="GO" id="GO:0009277">
    <property type="term" value="C:fungal-type cell wall"/>
    <property type="evidence" value="ECO:0007669"/>
    <property type="project" value="TreeGrafter"/>
</dbReference>
<dbReference type="GO" id="GO:0071966">
    <property type="term" value="P:fungal-type cell wall polysaccharide metabolic process"/>
    <property type="evidence" value="ECO:0007669"/>
    <property type="project" value="TreeGrafter"/>
</dbReference>
<evidence type="ECO:0000259" key="2">
    <source>
        <dbReference type="Pfam" id="PF11790"/>
    </source>
</evidence>
<dbReference type="InterPro" id="IPR017853">
    <property type="entry name" value="GH"/>
</dbReference>
<proteinExistence type="predicted"/>
<dbReference type="InterPro" id="IPR024655">
    <property type="entry name" value="Asl1_glyco_hydro_catalytic"/>
</dbReference>
<keyword evidence="1" id="KW-0732">Signal</keyword>
<feature type="signal peptide" evidence="1">
    <location>
        <begin position="1"/>
        <end position="21"/>
    </location>
</feature>
<feature type="domain" description="Asl1-like glycosyl hydrolase catalytic" evidence="2">
    <location>
        <begin position="25"/>
        <end position="256"/>
    </location>
</feature>
<dbReference type="SUPFAM" id="SSF51445">
    <property type="entry name" value="(Trans)glycosidases"/>
    <property type="match status" value="1"/>
</dbReference>
<dbReference type="EMBL" id="ML211551">
    <property type="protein sequence ID" value="TFK81846.1"/>
    <property type="molecule type" value="Genomic_DNA"/>
</dbReference>
<dbReference type="PANTHER" id="PTHR34154:SF3">
    <property type="entry name" value="ALKALI-SENSITIVE LINKAGE PROTEIN 1"/>
    <property type="match status" value="1"/>
</dbReference>
<dbReference type="PANTHER" id="PTHR34154">
    <property type="entry name" value="ALKALI-SENSITIVE LINKAGE PROTEIN 1"/>
    <property type="match status" value="1"/>
</dbReference>
<reference evidence="3 4" key="1">
    <citation type="journal article" date="2019" name="Nat. Ecol. Evol.">
        <title>Megaphylogeny resolves global patterns of mushroom evolution.</title>
        <authorList>
            <person name="Varga T."/>
            <person name="Krizsan K."/>
            <person name="Foldi C."/>
            <person name="Dima B."/>
            <person name="Sanchez-Garcia M."/>
            <person name="Sanchez-Ramirez S."/>
            <person name="Szollosi G.J."/>
            <person name="Szarkandi J.G."/>
            <person name="Papp V."/>
            <person name="Albert L."/>
            <person name="Andreopoulos W."/>
            <person name="Angelini C."/>
            <person name="Antonin V."/>
            <person name="Barry K.W."/>
            <person name="Bougher N.L."/>
            <person name="Buchanan P."/>
            <person name="Buyck B."/>
            <person name="Bense V."/>
            <person name="Catcheside P."/>
            <person name="Chovatia M."/>
            <person name="Cooper J."/>
            <person name="Damon W."/>
            <person name="Desjardin D."/>
            <person name="Finy P."/>
            <person name="Geml J."/>
            <person name="Haridas S."/>
            <person name="Hughes K."/>
            <person name="Justo A."/>
            <person name="Karasinski D."/>
            <person name="Kautmanova I."/>
            <person name="Kiss B."/>
            <person name="Kocsube S."/>
            <person name="Kotiranta H."/>
            <person name="LaButti K.M."/>
            <person name="Lechner B.E."/>
            <person name="Liimatainen K."/>
            <person name="Lipzen A."/>
            <person name="Lukacs Z."/>
            <person name="Mihaltcheva S."/>
            <person name="Morgado L.N."/>
            <person name="Niskanen T."/>
            <person name="Noordeloos M.E."/>
            <person name="Ohm R.A."/>
            <person name="Ortiz-Santana B."/>
            <person name="Ovrebo C."/>
            <person name="Racz N."/>
            <person name="Riley R."/>
            <person name="Savchenko A."/>
            <person name="Shiryaev A."/>
            <person name="Soop K."/>
            <person name="Spirin V."/>
            <person name="Szebenyi C."/>
            <person name="Tomsovsky M."/>
            <person name="Tulloss R.E."/>
            <person name="Uehling J."/>
            <person name="Grigoriev I.V."/>
            <person name="Vagvolgyi C."/>
            <person name="Papp T."/>
            <person name="Martin F.M."/>
            <person name="Miettinen O."/>
            <person name="Hibbett D.S."/>
            <person name="Nagy L.G."/>
        </authorList>
    </citation>
    <scope>NUCLEOTIDE SEQUENCE [LARGE SCALE GENOMIC DNA]</scope>
    <source>
        <strain evidence="3 4">HHB13444</strain>
    </source>
</reference>
<gene>
    <name evidence="3" type="ORF">K466DRAFT_648225</name>
</gene>
<keyword evidence="4" id="KW-1185">Reference proteome</keyword>
<dbReference type="GO" id="GO:0016787">
    <property type="term" value="F:hydrolase activity"/>
    <property type="evidence" value="ECO:0007669"/>
    <property type="project" value="UniProtKB-KW"/>
</dbReference>
<evidence type="ECO:0000256" key="1">
    <source>
        <dbReference type="SAM" id="SignalP"/>
    </source>
</evidence>
<dbReference type="Proteomes" id="UP000308197">
    <property type="component" value="Unassembled WGS sequence"/>
</dbReference>
<protein>
    <submittedName>
        <fullName evidence="3">Glycoside hydrolase family 128 protein</fullName>
    </submittedName>
</protein>